<dbReference type="InterPro" id="IPR036465">
    <property type="entry name" value="vWFA_dom_sf"/>
</dbReference>
<evidence type="ECO:0000313" key="5">
    <source>
        <dbReference type="EMBL" id="VFJ62374.1"/>
    </source>
</evidence>
<accession>A0A450T6L2</accession>
<proteinExistence type="predicted"/>
<protein>
    <submittedName>
        <fullName evidence="5">von Willebrand factor type A domain-containing protein</fullName>
    </submittedName>
</protein>
<dbReference type="Gene3D" id="3.40.50.410">
    <property type="entry name" value="von Willebrand factor, type A domain"/>
    <property type="match status" value="1"/>
</dbReference>
<evidence type="ECO:0000256" key="1">
    <source>
        <dbReference type="ARBA" id="ARBA00004613"/>
    </source>
</evidence>
<dbReference type="AlphaFoldDB" id="A0A450T6L2"/>
<dbReference type="InterPro" id="IPR056861">
    <property type="entry name" value="HMCN1-like_VWA"/>
</dbReference>
<evidence type="ECO:0000256" key="2">
    <source>
        <dbReference type="ARBA" id="ARBA00022525"/>
    </source>
</evidence>
<dbReference type="PANTHER" id="PTHR47763:SF4">
    <property type="entry name" value="ALPHA-PROTEIN KINASE VWKA"/>
    <property type="match status" value="1"/>
</dbReference>
<comment type="subcellular location">
    <subcellularLocation>
        <location evidence="1">Secreted</location>
    </subcellularLocation>
</comment>
<reference evidence="5" key="1">
    <citation type="submission" date="2019-02" db="EMBL/GenBank/DDBJ databases">
        <authorList>
            <person name="Gruber-Vodicka R. H."/>
            <person name="Seah K. B. B."/>
        </authorList>
    </citation>
    <scope>NUCLEOTIDE SEQUENCE</scope>
    <source>
        <strain evidence="5">BECK_DK161</strain>
    </source>
</reference>
<gene>
    <name evidence="5" type="ORF">BECKDK2373C_GA0170839_10968</name>
</gene>
<dbReference type="SUPFAM" id="SSF53300">
    <property type="entry name" value="vWA-like"/>
    <property type="match status" value="1"/>
</dbReference>
<dbReference type="InterPro" id="IPR052969">
    <property type="entry name" value="Thr-specific_kinase-like"/>
</dbReference>
<evidence type="ECO:0000259" key="4">
    <source>
        <dbReference type="PROSITE" id="PS50234"/>
    </source>
</evidence>
<feature type="domain" description="VWFA" evidence="4">
    <location>
        <begin position="349"/>
        <end position="546"/>
    </location>
</feature>
<dbReference type="EMBL" id="CAADEY010000096">
    <property type="protein sequence ID" value="VFJ62374.1"/>
    <property type="molecule type" value="Genomic_DNA"/>
</dbReference>
<keyword evidence="2" id="KW-0964">Secreted</keyword>
<dbReference type="Pfam" id="PF25106">
    <property type="entry name" value="VWA_4"/>
    <property type="match status" value="1"/>
</dbReference>
<dbReference type="CDD" id="cd00198">
    <property type="entry name" value="vWFA"/>
    <property type="match status" value="1"/>
</dbReference>
<keyword evidence="3" id="KW-0732">Signal</keyword>
<dbReference type="PROSITE" id="PS50234">
    <property type="entry name" value="VWFA"/>
    <property type="match status" value="1"/>
</dbReference>
<evidence type="ECO:0000256" key="3">
    <source>
        <dbReference type="ARBA" id="ARBA00022729"/>
    </source>
</evidence>
<sequence>MMMRRPSRFARPFRLTGLLFLLVPILGHAADGYRDLFTRMQARQARIERYMYGPDRCLGERLDGLLEIDGNCSADAQTLAGLENQDRRALHLLMSADLGKAPEDIGREYAIKNQGRYRAGVQREVQLVNNRVTWWDGYPPDPRQNDVSRILTLTNARIHRQPDGASPVARDNLHQYESFGVLGSTQDANGETWFEITEEYVPKSKPAGWSPTSLGWIARTDVIPWRRALAMRFTPMLNRKPSIFFRQSSSLLKLIDASPTERSGRLHDVRARFESGQTVGNGVLALEPSIDTSQENAIFYPILDFHGRSSGDKIRVDGRPARLLEVAARTRPEEMGGHDGRTSGRAPIDLLFVMDTTNSMKPYLGKVLEATRRIVRQASSADIRFGFIAYQDKDSRFDYQIKPFTQRMQPVDEFVRTLSRIKARAKPVRGDDIPESVLEGIDAAIDSNQWREHSVRLIFLIGDAPGREEVIKLDSLHRKAQGAVGIYAFHIANSRVSKNWDNRASRQYRQLSSTYQGGYGMSASQAHLVEVDANADAFGQLVLSRFEESFAGFQDTERFRTTGKALPVAEPGSVTELIFSQAKLLLADPSIPENNIEGWVADKVLTDPAQYAMAPMVLLTESELRELIARVTELKELGEKALRGESGTTLDFFDLVQRNTRFTIVDPAGATFKDTFELPLGIDELPYDSVIMATTRDEFENPDRVQDFIRKMQNKLYLYEDLLEEVGNPNRWKRLHAGASDRVVGLELDHLP</sequence>
<name>A0A450T6L2_9GAMM</name>
<dbReference type="PANTHER" id="PTHR47763">
    <property type="entry name" value="ALPHA-PROTEIN KINASE VWKA"/>
    <property type="match status" value="1"/>
</dbReference>
<organism evidence="5">
    <name type="scientific">Candidatus Kentrum sp. DK</name>
    <dbReference type="NCBI Taxonomy" id="2126562"/>
    <lineage>
        <taxon>Bacteria</taxon>
        <taxon>Pseudomonadati</taxon>
        <taxon>Pseudomonadota</taxon>
        <taxon>Gammaproteobacteria</taxon>
        <taxon>Candidatus Kentrum</taxon>
    </lineage>
</organism>
<dbReference type="InterPro" id="IPR002035">
    <property type="entry name" value="VWF_A"/>
</dbReference>